<dbReference type="GO" id="GO:0030414">
    <property type="term" value="F:peptidase inhibitor activity"/>
    <property type="evidence" value="ECO:0007669"/>
    <property type="project" value="InterPro"/>
</dbReference>
<dbReference type="Gene3D" id="4.10.75.10">
    <property type="entry name" value="Elafin-like"/>
    <property type="match status" value="1"/>
</dbReference>
<feature type="region of interest" description="Disordered" evidence="1">
    <location>
        <begin position="1"/>
        <end position="21"/>
    </location>
</feature>
<dbReference type="EMBL" id="JARKIK010000027">
    <property type="protein sequence ID" value="KAK8742636.1"/>
    <property type="molecule type" value="Genomic_DNA"/>
</dbReference>
<feature type="domain" description="WAP" evidence="2">
    <location>
        <begin position="57"/>
        <end position="86"/>
    </location>
</feature>
<evidence type="ECO:0000259" key="2">
    <source>
        <dbReference type="Pfam" id="PF00095"/>
    </source>
</evidence>
<organism evidence="3 4">
    <name type="scientific">Cherax quadricarinatus</name>
    <name type="common">Australian red claw crayfish</name>
    <dbReference type="NCBI Taxonomy" id="27406"/>
    <lineage>
        <taxon>Eukaryota</taxon>
        <taxon>Metazoa</taxon>
        <taxon>Ecdysozoa</taxon>
        <taxon>Arthropoda</taxon>
        <taxon>Crustacea</taxon>
        <taxon>Multicrustacea</taxon>
        <taxon>Malacostraca</taxon>
        <taxon>Eumalacostraca</taxon>
        <taxon>Eucarida</taxon>
        <taxon>Decapoda</taxon>
        <taxon>Pleocyemata</taxon>
        <taxon>Astacidea</taxon>
        <taxon>Parastacoidea</taxon>
        <taxon>Parastacidae</taxon>
        <taxon>Cherax</taxon>
    </lineage>
</organism>
<dbReference type="AlphaFoldDB" id="A0AAW0XS33"/>
<name>A0AAW0XS33_CHEQU</name>
<reference evidence="3 4" key="1">
    <citation type="journal article" date="2024" name="BMC Genomics">
        <title>Genome assembly of redclaw crayfish (Cherax quadricarinatus) provides insights into its immune adaptation and hypoxia tolerance.</title>
        <authorList>
            <person name="Liu Z."/>
            <person name="Zheng J."/>
            <person name="Li H."/>
            <person name="Fang K."/>
            <person name="Wang S."/>
            <person name="He J."/>
            <person name="Zhou D."/>
            <person name="Weng S."/>
            <person name="Chi M."/>
            <person name="Gu Z."/>
            <person name="He J."/>
            <person name="Li F."/>
            <person name="Wang M."/>
        </authorList>
    </citation>
    <scope>NUCLEOTIDE SEQUENCE [LARGE SCALE GENOMIC DNA]</scope>
    <source>
        <strain evidence="3">ZL_2023a</strain>
    </source>
</reference>
<accession>A0AAW0XS33</accession>
<dbReference type="InterPro" id="IPR008197">
    <property type="entry name" value="WAP_dom"/>
</dbReference>
<evidence type="ECO:0000313" key="3">
    <source>
        <dbReference type="EMBL" id="KAK8742636.1"/>
    </source>
</evidence>
<feature type="non-terminal residue" evidence="3">
    <location>
        <position position="1"/>
    </location>
</feature>
<protein>
    <recommendedName>
        <fullName evidence="2">WAP domain-containing protein</fullName>
    </recommendedName>
</protein>
<sequence length="99" mass="10709">CCADTSMPIPPNHDPHDGRCPEEEEQVCKSSGIFLAIKKAKVAKTSGTVQLVSGEGKQQPNCASDGYCSQEQKCCPSKCARKHICMLSLNKTGNHEDED</sequence>
<evidence type="ECO:0000313" key="4">
    <source>
        <dbReference type="Proteomes" id="UP001445076"/>
    </source>
</evidence>
<gene>
    <name evidence="3" type="ORF">OTU49_001599</name>
</gene>
<dbReference type="Proteomes" id="UP001445076">
    <property type="component" value="Unassembled WGS sequence"/>
</dbReference>
<evidence type="ECO:0000256" key="1">
    <source>
        <dbReference type="SAM" id="MobiDB-lite"/>
    </source>
</evidence>
<dbReference type="GO" id="GO:0005576">
    <property type="term" value="C:extracellular region"/>
    <property type="evidence" value="ECO:0007669"/>
    <property type="project" value="InterPro"/>
</dbReference>
<keyword evidence="4" id="KW-1185">Reference proteome</keyword>
<dbReference type="InterPro" id="IPR036645">
    <property type="entry name" value="Elafin-like_sf"/>
</dbReference>
<dbReference type="Pfam" id="PF00095">
    <property type="entry name" value="WAP"/>
    <property type="match status" value="1"/>
</dbReference>
<comment type="caution">
    <text evidence="3">The sequence shown here is derived from an EMBL/GenBank/DDBJ whole genome shotgun (WGS) entry which is preliminary data.</text>
</comment>
<proteinExistence type="predicted"/>